<keyword evidence="2" id="KW-0418">Kinase</keyword>
<sequence>MKKARLTSLDETVLLATYNKYFCCNRIKGSSPSPFDRFLSNKFGSKVAEKMLQFIESSKTNPKIFDDISTSCMIASTCEGYKYFNYQEILDQTNIALRTPKNCWWSSLKNILNILSRSDFTYHSVTVPNAKFNRVGL</sequence>
<accession>A0A6B2FZI1</accession>
<reference evidence="2" key="1">
    <citation type="submission" date="2018-11" db="EMBL/GenBank/DDBJ databases">
        <title>Myxobolus squamalis genome and transcriptome.</title>
        <authorList>
            <person name="Yahalomi D."/>
            <person name="Atkinson S.D."/>
            <person name="Neuhof M."/>
            <person name="Chang E.S."/>
            <person name="Philippe H."/>
            <person name="Cartwright P."/>
            <person name="Bartholomew J.L."/>
            <person name="Huchon D."/>
        </authorList>
    </citation>
    <scope>NUCLEOTIDE SEQUENCE</scope>
    <source>
        <strain evidence="2">71B08</strain>
        <tissue evidence="2">Whole</tissue>
    </source>
</reference>
<dbReference type="EMBL" id="GHBR01001408">
    <property type="protein sequence ID" value="NDJ96662.1"/>
    <property type="molecule type" value="Transcribed_RNA"/>
</dbReference>
<dbReference type="GO" id="GO:0016208">
    <property type="term" value="F:AMP binding"/>
    <property type="evidence" value="ECO:0007669"/>
    <property type="project" value="TreeGrafter"/>
</dbReference>
<dbReference type="GO" id="GO:0005945">
    <property type="term" value="C:6-phosphofructokinase complex"/>
    <property type="evidence" value="ECO:0007669"/>
    <property type="project" value="TreeGrafter"/>
</dbReference>
<evidence type="ECO:0000313" key="2">
    <source>
        <dbReference type="EMBL" id="NDJ96662.1"/>
    </source>
</evidence>
<organism evidence="2">
    <name type="scientific">Myxobolus squamalis</name>
    <name type="common">Myxosporean</name>
    <dbReference type="NCBI Taxonomy" id="59785"/>
    <lineage>
        <taxon>Eukaryota</taxon>
        <taxon>Metazoa</taxon>
        <taxon>Cnidaria</taxon>
        <taxon>Myxozoa</taxon>
        <taxon>Myxosporea</taxon>
        <taxon>Bivalvulida</taxon>
        <taxon>Platysporina</taxon>
        <taxon>Myxobolidae</taxon>
        <taxon>Myxobolus</taxon>
    </lineage>
</organism>
<dbReference type="GO" id="GO:0042802">
    <property type="term" value="F:identical protein binding"/>
    <property type="evidence" value="ECO:0007669"/>
    <property type="project" value="TreeGrafter"/>
</dbReference>
<dbReference type="GO" id="GO:0061621">
    <property type="term" value="P:canonical glycolysis"/>
    <property type="evidence" value="ECO:0007669"/>
    <property type="project" value="TreeGrafter"/>
</dbReference>
<dbReference type="GO" id="GO:0070095">
    <property type="term" value="F:fructose-6-phosphate binding"/>
    <property type="evidence" value="ECO:0007669"/>
    <property type="project" value="TreeGrafter"/>
</dbReference>
<dbReference type="GO" id="GO:0003872">
    <property type="term" value="F:6-phosphofructokinase activity"/>
    <property type="evidence" value="ECO:0007669"/>
    <property type="project" value="UniProtKB-EC"/>
</dbReference>
<dbReference type="GO" id="GO:0005524">
    <property type="term" value="F:ATP binding"/>
    <property type="evidence" value="ECO:0007669"/>
    <property type="project" value="TreeGrafter"/>
</dbReference>
<dbReference type="GO" id="GO:0006002">
    <property type="term" value="P:fructose 6-phosphate metabolic process"/>
    <property type="evidence" value="ECO:0007669"/>
    <property type="project" value="TreeGrafter"/>
</dbReference>
<dbReference type="AlphaFoldDB" id="A0A6B2FZI1"/>
<dbReference type="PANTHER" id="PTHR13697:SF4">
    <property type="entry name" value="ATP-DEPENDENT 6-PHOSPHOFRUCTOKINASE"/>
    <property type="match status" value="1"/>
</dbReference>
<dbReference type="GO" id="GO:0030388">
    <property type="term" value="P:fructose 1,6-bisphosphate metabolic process"/>
    <property type="evidence" value="ECO:0007669"/>
    <property type="project" value="TreeGrafter"/>
</dbReference>
<dbReference type="GO" id="GO:0048029">
    <property type="term" value="F:monosaccharide binding"/>
    <property type="evidence" value="ECO:0007669"/>
    <property type="project" value="TreeGrafter"/>
</dbReference>
<name>A0A6B2FZI1_MYXSQ</name>
<dbReference type="PANTHER" id="PTHR13697">
    <property type="entry name" value="PHOSPHOFRUCTOKINASE"/>
    <property type="match status" value="1"/>
</dbReference>
<keyword evidence="2" id="KW-0808">Transferase</keyword>
<protein>
    <submittedName>
        <fullName evidence="2">ATP-dependent 6-phosphofructokinase, muscle type (Trinotate prediction)</fullName>
    </submittedName>
</protein>
<proteinExistence type="predicted"/>
<comment type="catalytic activity">
    <reaction evidence="1">
        <text>beta-D-fructose 6-phosphate + ATP = beta-D-fructose 1,6-bisphosphate + ADP + H(+)</text>
        <dbReference type="Rhea" id="RHEA:16109"/>
        <dbReference type="ChEBI" id="CHEBI:15378"/>
        <dbReference type="ChEBI" id="CHEBI:30616"/>
        <dbReference type="ChEBI" id="CHEBI:32966"/>
        <dbReference type="ChEBI" id="CHEBI:57634"/>
        <dbReference type="ChEBI" id="CHEBI:456216"/>
        <dbReference type="EC" id="2.7.1.11"/>
    </reaction>
</comment>
<evidence type="ECO:0000256" key="1">
    <source>
        <dbReference type="ARBA" id="ARBA00048070"/>
    </source>
</evidence>